<protein>
    <recommendedName>
        <fullName evidence="2">UDP-N-acetylglucosamine kinase</fullName>
    </recommendedName>
</protein>
<gene>
    <name evidence="1" type="ORF">F4Y60_05360</name>
</gene>
<proteinExistence type="predicted"/>
<organism evidence="1">
    <name type="scientific">Boseongicola sp. SB0664_bin_43</name>
    <dbReference type="NCBI Taxonomy" id="2604844"/>
    <lineage>
        <taxon>Bacteria</taxon>
        <taxon>Pseudomonadati</taxon>
        <taxon>Pseudomonadota</taxon>
        <taxon>Alphaproteobacteria</taxon>
        <taxon>Rhodobacterales</taxon>
        <taxon>Paracoccaceae</taxon>
        <taxon>Boseongicola</taxon>
    </lineage>
</organism>
<dbReference type="EMBL" id="VXRY01000217">
    <property type="protein sequence ID" value="MXY33511.1"/>
    <property type="molecule type" value="Genomic_DNA"/>
</dbReference>
<sequence>MNTAVADTKHGPWNPGLSSTIKPHLMPRVTIYDPANGLVAWKKARDLAEATGLKPQELATFRPERLLLHHVMIRVTADTHVPDGPSYADLGINLRSMAADIYAMEIEPRLPDLRREFEDARSRARAVIREELEDSVFGCQPVSEPKGFLGRLIGRESPKPPTASRDERALAASTAWAERADEEAEPLHASCLRAMSRTIGAVLAHRGSLVLPKDILEDVAVNMVSNDHVDALLARRVAPLFDIAAEKLGYFRLPPQSEPVVLNAKGASASGKSSIRSQQRRIAEALGIDWKNFAIISPDYWRKLLIDYEGLGDDYKYAAMLTGQELEIIDRKLDSLMAQKASSGTVPHMLIDRFRFDSFLTAKTGAAESSLLTRFGARIYMFFLITPPEETVVRAWDRGLETGRYKAVDDLLYHNIEAYSGMPGLFFAWARLEDRWVHYEFLDNSVPLGDPPRTIAFGQNGNFAVLDLERLCDVERFRHVDVNARTADQVIGRTLASHEAMAFVRSACAELAEVAFVVPGTDRIFAKSTGRKIIVDTTSLPEGIAPADFGSHEITTENLGTIDPGTAAHVIGDLGRGRFA</sequence>
<reference evidence="1" key="1">
    <citation type="submission" date="2019-09" db="EMBL/GenBank/DDBJ databases">
        <title>Characterisation of the sponge microbiome using genome-centric metagenomics.</title>
        <authorList>
            <person name="Engelberts J.P."/>
            <person name="Robbins S.J."/>
            <person name="De Goeij J.M."/>
            <person name="Aranda M."/>
            <person name="Bell S.C."/>
            <person name="Webster N.S."/>
        </authorList>
    </citation>
    <scope>NUCLEOTIDE SEQUENCE</scope>
    <source>
        <strain evidence="1">SB0664_bin_43</strain>
    </source>
</reference>
<name>A0A6B0XXU7_9RHOB</name>
<dbReference type="Gene3D" id="3.40.50.300">
    <property type="entry name" value="P-loop containing nucleotide triphosphate hydrolases"/>
    <property type="match status" value="1"/>
</dbReference>
<dbReference type="InterPro" id="IPR027417">
    <property type="entry name" value="P-loop_NTPase"/>
</dbReference>
<accession>A0A6B0XXU7</accession>
<dbReference type="SUPFAM" id="SSF52540">
    <property type="entry name" value="P-loop containing nucleoside triphosphate hydrolases"/>
    <property type="match status" value="1"/>
</dbReference>
<dbReference type="AlphaFoldDB" id="A0A6B0XXU7"/>
<comment type="caution">
    <text evidence="1">The sequence shown here is derived from an EMBL/GenBank/DDBJ whole genome shotgun (WGS) entry which is preliminary data.</text>
</comment>
<evidence type="ECO:0000313" key="1">
    <source>
        <dbReference type="EMBL" id="MXY33511.1"/>
    </source>
</evidence>
<evidence type="ECO:0008006" key="2">
    <source>
        <dbReference type="Google" id="ProtNLM"/>
    </source>
</evidence>